<feature type="region of interest" description="Disordered" evidence="1">
    <location>
        <begin position="484"/>
        <end position="506"/>
    </location>
</feature>
<dbReference type="InterPro" id="IPR039421">
    <property type="entry name" value="Type_1_exporter"/>
</dbReference>
<keyword evidence="4" id="KW-1185">Reference proteome</keyword>
<evidence type="ECO:0000259" key="2">
    <source>
        <dbReference type="Pfam" id="PF00005"/>
    </source>
</evidence>
<feature type="compositionally biased region" description="Basic and acidic residues" evidence="1">
    <location>
        <begin position="484"/>
        <end position="498"/>
    </location>
</feature>
<dbReference type="InterPro" id="IPR027417">
    <property type="entry name" value="P-loop_NTPase"/>
</dbReference>
<dbReference type="PANTHER" id="PTHR24221:SF654">
    <property type="entry name" value="ATP-BINDING CASSETTE SUB-FAMILY B MEMBER 6"/>
    <property type="match status" value="1"/>
</dbReference>
<evidence type="ECO:0000313" key="3">
    <source>
        <dbReference type="EMBL" id="KAL0058253.1"/>
    </source>
</evidence>
<organism evidence="3 4">
    <name type="scientific">Marasmius tenuissimus</name>
    <dbReference type="NCBI Taxonomy" id="585030"/>
    <lineage>
        <taxon>Eukaryota</taxon>
        <taxon>Fungi</taxon>
        <taxon>Dikarya</taxon>
        <taxon>Basidiomycota</taxon>
        <taxon>Agaricomycotina</taxon>
        <taxon>Agaricomycetes</taxon>
        <taxon>Agaricomycetidae</taxon>
        <taxon>Agaricales</taxon>
        <taxon>Marasmiineae</taxon>
        <taxon>Marasmiaceae</taxon>
        <taxon>Marasmius</taxon>
    </lineage>
</organism>
<dbReference type="InterPro" id="IPR003439">
    <property type="entry name" value="ABC_transporter-like_ATP-bd"/>
</dbReference>
<accession>A0ABR2ZAB7</accession>
<dbReference type="Pfam" id="PF00005">
    <property type="entry name" value="ABC_tran"/>
    <property type="match status" value="1"/>
</dbReference>
<sequence length="506" mass="56513">MALIGLKIWKDMQGVLVLSLETRMLTAIEHGLKHGSVDVRAILSALGMRLACVVLGSYITDRCRNFEPAFDAAIDRHYEDAILKAKLSMDLSALQENIKYDQIDSQVPRRIVESILELCGWFAGLIGHMSLLLSTVRLSNHGWIFAIICLVRPAIKLLFLNDTLWFSPRVVRTTNEDYKRMTALGSLANKQYRHEVISGNLVGFITSEFKKAQTALGNTPTERPEMQFYRNSNVFSKNVLLDLAEDLPIIYNALIMLLRPAQMSLTLLAILQKSATELRWSFQTFYLEIRGLQQNISNMEQLIELHNLTASIKNGEKPYPTERESPKGMAIELKNVIFSYPADADSTNDKKALDDVSFRIEAGELVVVVGENGSGKSTFVNLLTRMYDVFSGEILIDGDDIRKLKQSDFRQAVATLTQDHHLLPFTLAENIGLGCPEHIRDKEKILEAARKGGCEGVLKKLDSGLDTVLDPAGMQYHALVDKSKKDSPLAKEAKKLDKSSNVSGEA</sequence>
<dbReference type="SUPFAM" id="SSF52540">
    <property type="entry name" value="P-loop containing nucleoside triphosphate hydrolases"/>
    <property type="match status" value="1"/>
</dbReference>
<feature type="domain" description="ABC transporter" evidence="2">
    <location>
        <begin position="353"/>
        <end position="452"/>
    </location>
</feature>
<dbReference type="PANTHER" id="PTHR24221">
    <property type="entry name" value="ATP-BINDING CASSETTE SUB-FAMILY B"/>
    <property type="match status" value="1"/>
</dbReference>
<gene>
    <name evidence="3" type="ORF">AAF712_015077</name>
</gene>
<dbReference type="Proteomes" id="UP001437256">
    <property type="component" value="Unassembled WGS sequence"/>
</dbReference>
<protein>
    <recommendedName>
        <fullName evidence="2">ABC transporter domain-containing protein</fullName>
    </recommendedName>
</protein>
<comment type="caution">
    <text evidence="3">The sequence shown here is derived from an EMBL/GenBank/DDBJ whole genome shotgun (WGS) entry which is preliminary data.</text>
</comment>
<dbReference type="EMBL" id="JBBXMP010000342">
    <property type="protein sequence ID" value="KAL0058253.1"/>
    <property type="molecule type" value="Genomic_DNA"/>
</dbReference>
<reference evidence="3 4" key="1">
    <citation type="submission" date="2024-05" db="EMBL/GenBank/DDBJ databases">
        <title>A draft genome resource for the thread blight pathogen Marasmius tenuissimus strain MS-2.</title>
        <authorList>
            <person name="Yulfo-Soto G.E."/>
            <person name="Baruah I.K."/>
            <person name="Amoako-Attah I."/>
            <person name="Bukari Y."/>
            <person name="Meinhardt L.W."/>
            <person name="Bailey B.A."/>
            <person name="Cohen S.P."/>
        </authorList>
    </citation>
    <scope>NUCLEOTIDE SEQUENCE [LARGE SCALE GENOMIC DNA]</scope>
    <source>
        <strain evidence="3 4">MS-2</strain>
    </source>
</reference>
<proteinExistence type="predicted"/>
<dbReference type="Gene3D" id="3.40.50.300">
    <property type="entry name" value="P-loop containing nucleotide triphosphate hydrolases"/>
    <property type="match status" value="1"/>
</dbReference>
<name>A0ABR2ZAB7_9AGAR</name>
<evidence type="ECO:0000313" key="4">
    <source>
        <dbReference type="Proteomes" id="UP001437256"/>
    </source>
</evidence>
<evidence type="ECO:0000256" key="1">
    <source>
        <dbReference type="SAM" id="MobiDB-lite"/>
    </source>
</evidence>